<proteinExistence type="predicted"/>
<sequence>MASNHFITKWTKTEPVAKHAVINPLNPAHKIAASSLQPIAAALRFPSLIWRCSNGSDFWLFFALFAMSLLEVIRNASANTDKVASQSEYPIILNADDVFLNLKPQLETVDPTSLANPVTGWQLSQGDTQLIESGKKFYTKLKRKLKDTTNFSKGEFVEILNLFLEKIAEKFGISAGVDTSDNGYTQVLVEKTGFLMGRDVAGLVLEACVRLEIWYLVETLIVKGIIDHSCYSNLVTSLVVKKRSDLLCLIIKHAPDLGLTELLCILKYFLCPSKDAYSSMVNVRKEWESQALLAIEKVKDKKLSDKKSHVAKEASILLMLAHDGFSTSELCLHYLLASPNVDEVILSASIGKLNVKEMMNLIRYLGKWLKKYEMFPQAVPCPKASSVLGLKACDWVPKLEDIVKFLELVLDENFSSLVLHPEFHEELKSIETLVGPLALEAKLCCSVANVIENLKTEAEGEQS</sequence>
<name>A0ACB7GEY2_MANES</name>
<organism evidence="1 2">
    <name type="scientific">Manihot esculenta</name>
    <name type="common">Cassava</name>
    <name type="synonym">Jatropha manihot</name>
    <dbReference type="NCBI Taxonomy" id="3983"/>
    <lineage>
        <taxon>Eukaryota</taxon>
        <taxon>Viridiplantae</taxon>
        <taxon>Streptophyta</taxon>
        <taxon>Embryophyta</taxon>
        <taxon>Tracheophyta</taxon>
        <taxon>Spermatophyta</taxon>
        <taxon>Magnoliopsida</taxon>
        <taxon>eudicotyledons</taxon>
        <taxon>Gunneridae</taxon>
        <taxon>Pentapetalae</taxon>
        <taxon>rosids</taxon>
        <taxon>fabids</taxon>
        <taxon>Malpighiales</taxon>
        <taxon>Euphorbiaceae</taxon>
        <taxon>Crotonoideae</taxon>
        <taxon>Manihoteae</taxon>
        <taxon>Manihot</taxon>
    </lineage>
</organism>
<keyword evidence="2" id="KW-1185">Reference proteome</keyword>
<reference evidence="2" key="1">
    <citation type="journal article" date="2016" name="Nat. Biotechnol.">
        <title>Sequencing wild and cultivated cassava and related species reveals extensive interspecific hybridization and genetic diversity.</title>
        <authorList>
            <person name="Bredeson J.V."/>
            <person name="Lyons J.B."/>
            <person name="Prochnik S.E."/>
            <person name="Wu G.A."/>
            <person name="Ha C.M."/>
            <person name="Edsinger-Gonzales E."/>
            <person name="Grimwood J."/>
            <person name="Schmutz J."/>
            <person name="Rabbi I.Y."/>
            <person name="Egesi C."/>
            <person name="Nauluvula P."/>
            <person name="Lebot V."/>
            <person name="Ndunguru J."/>
            <person name="Mkamilo G."/>
            <person name="Bart R.S."/>
            <person name="Setter T.L."/>
            <person name="Gleadow R.M."/>
            <person name="Kulakow P."/>
            <person name="Ferguson M.E."/>
            <person name="Rounsley S."/>
            <person name="Rokhsar D.S."/>
        </authorList>
    </citation>
    <scope>NUCLEOTIDE SEQUENCE [LARGE SCALE GENOMIC DNA]</scope>
    <source>
        <strain evidence="2">cv. AM560-2</strain>
    </source>
</reference>
<accession>A0ACB7GEY2</accession>
<gene>
    <name evidence="1" type="ORF">MANES_14G075600v8</name>
</gene>
<comment type="caution">
    <text evidence="1">The sequence shown here is derived from an EMBL/GenBank/DDBJ whole genome shotgun (WGS) entry which is preliminary data.</text>
</comment>
<protein>
    <submittedName>
        <fullName evidence="1">Uncharacterized protein</fullName>
    </submittedName>
</protein>
<evidence type="ECO:0000313" key="2">
    <source>
        <dbReference type="Proteomes" id="UP000091857"/>
    </source>
</evidence>
<dbReference type="EMBL" id="CM004400">
    <property type="protein sequence ID" value="KAG8638882.1"/>
    <property type="molecule type" value="Genomic_DNA"/>
</dbReference>
<evidence type="ECO:0000313" key="1">
    <source>
        <dbReference type="EMBL" id="KAG8638882.1"/>
    </source>
</evidence>
<dbReference type="Proteomes" id="UP000091857">
    <property type="component" value="Chromosome 14"/>
</dbReference>